<evidence type="ECO:0000313" key="1">
    <source>
        <dbReference type="EMBL" id="TBU21270.1"/>
    </source>
</evidence>
<gene>
    <name evidence="1" type="ORF">BD311DRAFT_607170</name>
</gene>
<dbReference type="Proteomes" id="UP000292957">
    <property type="component" value="Unassembled WGS sequence"/>
</dbReference>
<sequence>LEDKDIPHRTHMHALIVDEYEHEIENLRSALKSTDARVSFTCDMWTCKILHGYMAVTVHF</sequence>
<proteinExistence type="predicted"/>
<organism evidence="1">
    <name type="scientific">Dichomitus squalens</name>
    <dbReference type="NCBI Taxonomy" id="114155"/>
    <lineage>
        <taxon>Eukaryota</taxon>
        <taxon>Fungi</taxon>
        <taxon>Dikarya</taxon>
        <taxon>Basidiomycota</taxon>
        <taxon>Agaricomycotina</taxon>
        <taxon>Agaricomycetes</taxon>
        <taxon>Polyporales</taxon>
        <taxon>Polyporaceae</taxon>
        <taxon>Dichomitus</taxon>
    </lineage>
</organism>
<evidence type="ECO:0008006" key="2">
    <source>
        <dbReference type="Google" id="ProtNLM"/>
    </source>
</evidence>
<dbReference type="OrthoDB" id="2798374at2759"/>
<feature type="non-terminal residue" evidence="1">
    <location>
        <position position="1"/>
    </location>
</feature>
<accession>A0A4Q9M370</accession>
<protein>
    <recommendedName>
        <fullName evidence="2">HAT C-terminal dimerisation domain-containing protein</fullName>
    </recommendedName>
</protein>
<name>A0A4Q9M370_9APHY</name>
<dbReference type="EMBL" id="ML143638">
    <property type="protein sequence ID" value="TBU21270.1"/>
    <property type="molecule type" value="Genomic_DNA"/>
</dbReference>
<feature type="non-terminal residue" evidence="1">
    <location>
        <position position="60"/>
    </location>
</feature>
<dbReference type="AlphaFoldDB" id="A0A4Q9M370"/>
<reference evidence="1" key="1">
    <citation type="submission" date="2019-01" db="EMBL/GenBank/DDBJ databases">
        <title>Draft genome sequences of three monokaryotic isolates of the white-rot basidiomycete fungus Dichomitus squalens.</title>
        <authorList>
            <consortium name="DOE Joint Genome Institute"/>
            <person name="Lopez S.C."/>
            <person name="Andreopoulos B."/>
            <person name="Pangilinan J."/>
            <person name="Lipzen A."/>
            <person name="Riley R."/>
            <person name="Ahrendt S."/>
            <person name="Ng V."/>
            <person name="Barry K."/>
            <person name="Daum C."/>
            <person name="Grigoriev I.V."/>
            <person name="Hilden K.S."/>
            <person name="Makela M.R."/>
            <person name="de Vries R.P."/>
        </authorList>
    </citation>
    <scope>NUCLEOTIDE SEQUENCE [LARGE SCALE GENOMIC DNA]</scope>
    <source>
        <strain evidence="1">OM18370.1</strain>
    </source>
</reference>